<dbReference type="AlphaFoldDB" id="A0A4C1VFN0"/>
<organism evidence="1 2">
    <name type="scientific">Eumeta variegata</name>
    <name type="common">Bagworm moth</name>
    <name type="synonym">Eumeta japonica</name>
    <dbReference type="NCBI Taxonomy" id="151549"/>
    <lineage>
        <taxon>Eukaryota</taxon>
        <taxon>Metazoa</taxon>
        <taxon>Ecdysozoa</taxon>
        <taxon>Arthropoda</taxon>
        <taxon>Hexapoda</taxon>
        <taxon>Insecta</taxon>
        <taxon>Pterygota</taxon>
        <taxon>Neoptera</taxon>
        <taxon>Endopterygota</taxon>
        <taxon>Lepidoptera</taxon>
        <taxon>Glossata</taxon>
        <taxon>Ditrysia</taxon>
        <taxon>Tineoidea</taxon>
        <taxon>Psychidae</taxon>
        <taxon>Oiketicinae</taxon>
        <taxon>Eumeta</taxon>
    </lineage>
</organism>
<dbReference type="EMBL" id="BGZK01000337">
    <property type="protein sequence ID" value="GBP37666.1"/>
    <property type="molecule type" value="Genomic_DNA"/>
</dbReference>
<evidence type="ECO:0000313" key="2">
    <source>
        <dbReference type="Proteomes" id="UP000299102"/>
    </source>
</evidence>
<keyword evidence="2" id="KW-1185">Reference proteome</keyword>
<accession>A0A4C1VFN0</accession>
<protein>
    <submittedName>
        <fullName evidence="1">Uncharacterized protein</fullName>
    </submittedName>
</protein>
<gene>
    <name evidence="1" type="ORF">EVAR_23714_1</name>
</gene>
<name>A0A4C1VFN0_EUMVA</name>
<reference evidence="1 2" key="1">
    <citation type="journal article" date="2019" name="Commun. Biol.">
        <title>The bagworm genome reveals a unique fibroin gene that provides high tensile strength.</title>
        <authorList>
            <person name="Kono N."/>
            <person name="Nakamura H."/>
            <person name="Ohtoshi R."/>
            <person name="Tomita M."/>
            <person name="Numata K."/>
            <person name="Arakawa K."/>
        </authorList>
    </citation>
    <scope>NUCLEOTIDE SEQUENCE [LARGE SCALE GENOMIC DNA]</scope>
</reference>
<dbReference type="Proteomes" id="UP000299102">
    <property type="component" value="Unassembled WGS sequence"/>
</dbReference>
<evidence type="ECO:0000313" key="1">
    <source>
        <dbReference type="EMBL" id="GBP37666.1"/>
    </source>
</evidence>
<proteinExistence type="predicted"/>
<comment type="caution">
    <text evidence="1">The sequence shown here is derived from an EMBL/GenBank/DDBJ whole genome shotgun (WGS) entry which is preliminary data.</text>
</comment>
<sequence>MIDYYIKLAFHPPARKCTSSFLLIYHTNDPNPPPALNSGPAKAPDSDPTLDFELDYDPDGISDFSGGSVVSYDYNPCSIQYLF</sequence>